<dbReference type="OrthoDB" id="6787458at2"/>
<evidence type="ECO:0000256" key="2">
    <source>
        <dbReference type="ARBA" id="ARBA00023015"/>
    </source>
</evidence>
<dbReference type="RefSeq" id="WP_133693179.1">
    <property type="nucleotide sequence ID" value="NZ_SOBR01000001.1"/>
</dbReference>
<evidence type="ECO:0000259" key="5">
    <source>
        <dbReference type="PROSITE" id="PS50931"/>
    </source>
</evidence>
<dbReference type="PANTHER" id="PTHR30537">
    <property type="entry name" value="HTH-TYPE TRANSCRIPTIONAL REGULATOR"/>
    <property type="match status" value="1"/>
</dbReference>
<dbReference type="PRINTS" id="PR00039">
    <property type="entry name" value="HTHLYSR"/>
</dbReference>
<evidence type="ECO:0000256" key="1">
    <source>
        <dbReference type="ARBA" id="ARBA00009437"/>
    </source>
</evidence>
<dbReference type="Proteomes" id="UP000295380">
    <property type="component" value="Unassembled WGS sequence"/>
</dbReference>
<dbReference type="InterPro" id="IPR036388">
    <property type="entry name" value="WH-like_DNA-bd_sf"/>
</dbReference>
<keyword evidence="3" id="KW-0238">DNA-binding</keyword>
<dbReference type="Gene3D" id="1.10.10.10">
    <property type="entry name" value="Winged helix-like DNA-binding domain superfamily/Winged helix DNA-binding domain"/>
    <property type="match status" value="1"/>
</dbReference>
<comment type="similarity">
    <text evidence="1">Belongs to the LysR transcriptional regulatory family.</text>
</comment>
<reference evidence="6 7" key="1">
    <citation type="submission" date="2019-03" db="EMBL/GenBank/DDBJ databases">
        <title>Genomic Encyclopedia of Type Strains, Phase IV (KMG-IV): sequencing the most valuable type-strain genomes for metagenomic binning, comparative biology and taxonomic classification.</title>
        <authorList>
            <person name="Goeker M."/>
        </authorList>
    </citation>
    <scope>NUCLEOTIDE SEQUENCE [LARGE SCALE GENOMIC DNA]</scope>
    <source>
        <strain evidence="6 7">DSM 6770</strain>
    </source>
</reference>
<evidence type="ECO:0000313" key="7">
    <source>
        <dbReference type="Proteomes" id="UP000295380"/>
    </source>
</evidence>
<dbReference type="GO" id="GO:0043565">
    <property type="term" value="F:sequence-specific DNA binding"/>
    <property type="evidence" value="ECO:0007669"/>
    <property type="project" value="TreeGrafter"/>
</dbReference>
<dbReference type="Pfam" id="PF00126">
    <property type="entry name" value="HTH_1"/>
    <property type="match status" value="1"/>
</dbReference>
<proteinExistence type="inferred from homology"/>
<organism evidence="6 7">
    <name type="scientific">Chromohalobacter marismortui</name>
    <dbReference type="NCBI Taxonomy" id="42055"/>
    <lineage>
        <taxon>Bacteria</taxon>
        <taxon>Pseudomonadati</taxon>
        <taxon>Pseudomonadota</taxon>
        <taxon>Gammaproteobacteria</taxon>
        <taxon>Oceanospirillales</taxon>
        <taxon>Halomonadaceae</taxon>
        <taxon>Chromohalobacter</taxon>
    </lineage>
</organism>
<dbReference type="InterPro" id="IPR036390">
    <property type="entry name" value="WH_DNA-bd_sf"/>
</dbReference>
<sequence>MTLERLPLNALRAFVEAAREGSFKTAAARLNVTPGAISRQVKQLEARLGIALFERHPHGVSVTQAGRQLAHDVDAGLERIAAGVQAVHERAHAATTLTLSAPPSFTQFWLLPRLAAFEALESHVEISLDADQDLSAPIWHGDGARLALRYGRGPWAGVDSHRLFDDKLFPVCAPALLERSPVATPADLLAHPLLDVVWESRQNVAFPGWRDWFDAAGLPDRTLPIQQRFSLYGLALDQAIAGRGVMLANPAVVADRHASGVLVRPFGDRHVIDSPFTYDLILPSTGHAPPAIRGFIDWLLGEAARFRDGGIG</sequence>
<dbReference type="InterPro" id="IPR000847">
    <property type="entry name" value="LysR_HTH_N"/>
</dbReference>
<dbReference type="PANTHER" id="PTHR30537:SF79">
    <property type="entry name" value="TRANSCRIPTIONAL REGULATOR-RELATED"/>
    <property type="match status" value="1"/>
</dbReference>
<feature type="domain" description="HTH lysR-type" evidence="5">
    <location>
        <begin position="6"/>
        <end position="63"/>
    </location>
</feature>
<dbReference type="Pfam" id="PF03466">
    <property type="entry name" value="LysR_substrate"/>
    <property type="match status" value="1"/>
</dbReference>
<accession>A0A4R7NVE3</accession>
<dbReference type="FunFam" id="1.10.10.10:FF:000001">
    <property type="entry name" value="LysR family transcriptional regulator"/>
    <property type="match status" value="1"/>
</dbReference>
<dbReference type="PROSITE" id="PS50931">
    <property type="entry name" value="HTH_LYSR"/>
    <property type="match status" value="1"/>
</dbReference>
<dbReference type="SUPFAM" id="SSF46785">
    <property type="entry name" value="Winged helix' DNA-binding domain"/>
    <property type="match status" value="1"/>
</dbReference>
<gene>
    <name evidence="6" type="ORF">C8E00_10118</name>
</gene>
<keyword evidence="2" id="KW-0805">Transcription regulation</keyword>
<evidence type="ECO:0000256" key="3">
    <source>
        <dbReference type="ARBA" id="ARBA00023125"/>
    </source>
</evidence>
<evidence type="ECO:0000313" key="6">
    <source>
        <dbReference type="EMBL" id="TDU24641.1"/>
    </source>
</evidence>
<name>A0A4R7NVE3_9GAMM</name>
<dbReference type="AlphaFoldDB" id="A0A4R7NVE3"/>
<dbReference type="GO" id="GO:0006351">
    <property type="term" value="P:DNA-templated transcription"/>
    <property type="evidence" value="ECO:0007669"/>
    <property type="project" value="TreeGrafter"/>
</dbReference>
<protein>
    <submittedName>
        <fullName evidence="6">LysR family glycine cleavage system transcriptional activator</fullName>
    </submittedName>
</protein>
<dbReference type="Gene3D" id="3.40.190.10">
    <property type="entry name" value="Periplasmic binding protein-like II"/>
    <property type="match status" value="2"/>
</dbReference>
<keyword evidence="4" id="KW-0804">Transcription</keyword>
<dbReference type="InterPro" id="IPR005119">
    <property type="entry name" value="LysR_subst-bd"/>
</dbReference>
<comment type="caution">
    <text evidence="6">The sequence shown here is derived from an EMBL/GenBank/DDBJ whole genome shotgun (WGS) entry which is preliminary data.</text>
</comment>
<dbReference type="CDD" id="cd08432">
    <property type="entry name" value="PBP2_GcdR_TrpI_HvrB_AmpR_like"/>
    <property type="match status" value="1"/>
</dbReference>
<keyword evidence="7" id="KW-1185">Reference proteome</keyword>
<dbReference type="InterPro" id="IPR058163">
    <property type="entry name" value="LysR-type_TF_proteobact-type"/>
</dbReference>
<evidence type="ECO:0000256" key="4">
    <source>
        <dbReference type="ARBA" id="ARBA00023163"/>
    </source>
</evidence>
<dbReference type="EMBL" id="SOBR01000001">
    <property type="protein sequence ID" value="TDU24641.1"/>
    <property type="molecule type" value="Genomic_DNA"/>
</dbReference>
<dbReference type="SUPFAM" id="SSF53850">
    <property type="entry name" value="Periplasmic binding protein-like II"/>
    <property type="match status" value="1"/>
</dbReference>
<dbReference type="GO" id="GO:0003700">
    <property type="term" value="F:DNA-binding transcription factor activity"/>
    <property type="evidence" value="ECO:0007669"/>
    <property type="project" value="InterPro"/>
</dbReference>